<proteinExistence type="predicted"/>
<protein>
    <submittedName>
        <fullName evidence="1">Addiction module component, tigr02574 family protein</fullName>
    </submittedName>
</protein>
<dbReference type="NCBIfam" id="TIGR02574">
    <property type="entry name" value="stabl_TIGR02574"/>
    <property type="match status" value="1"/>
</dbReference>
<evidence type="ECO:0000313" key="2">
    <source>
        <dbReference type="Proteomes" id="UP000251075"/>
    </source>
</evidence>
<dbReference type="Proteomes" id="UP000251075">
    <property type="component" value="Unassembled WGS sequence"/>
</dbReference>
<sequence length="69" mass="7863">MPTFDFSHLSPQERIELIGDICESLDGEALPLSAEWKAELDRRNATFSDDRAYAIPWSEVRAKLRPGRS</sequence>
<gene>
    <name evidence="1" type="ORF">CU669_16625</name>
</gene>
<dbReference type="EMBL" id="PGTO01000017">
    <property type="protein sequence ID" value="RAU20718.1"/>
    <property type="molecule type" value="Genomic_DNA"/>
</dbReference>
<name>A0A364NUG5_9PROT</name>
<comment type="caution">
    <text evidence="1">The sequence shown here is derived from an EMBL/GenBank/DDBJ whole genome shotgun (WGS) entry which is preliminary data.</text>
</comment>
<organism evidence="1 2">
    <name type="scientific">Paramagnetospirillum kuznetsovii</name>
    <dbReference type="NCBI Taxonomy" id="2053833"/>
    <lineage>
        <taxon>Bacteria</taxon>
        <taxon>Pseudomonadati</taxon>
        <taxon>Pseudomonadota</taxon>
        <taxon>Alphaproteobacteria</taxon>
        <taxon>Rhodospirillales</taxon>
        <taxon>Magnetospirillaceae</taxon>
        <taxon>Paramagnetospirillum</taxon>
    </lineage>
</organism>
<dbReference type="AlphaFoldDB" id="A0A364NUG5"/>
<dbReference type="OrthoDB" id="7173839at2"/>
<dbReference type="InterPro" id="IPR013406">
    <property type="entry name" value="CHP02574_addiction_mod"/>
</dbReference>
<dbReference type="RefSeq" id="WP_112146724.1">
    <property type="nucleotide sequence ID" value="NZ_PGTO01000017.1"/>
</dbReference>
<dbReference type="Pfam" id="PF09720">
    <property type="entry name" value="Unstab_antitox"/>
    <property type="match status" value="1"/>
</dbReference>
<accession>A0A364NUG5</accession>
<evidence type="ECO:0000313" key="1">
    <source>
        <dbReference type="EMBL" id="RAU20718.1"/>
    </source>
</evidence>
<reference evidence="1 2" key="1">
    <citation type="submission" date="2017-11" db="EMBL/GenBank/DDBJ databases">
        <title>Draft genome sequence of magnetotactic bacterium Magnetospirillum kuznetsovii LBB-42.</title>
        <authorList>
            <person name="Grouzdev D.S."/>
            <person name="Rysina M.S."/>
            <person name="Baslerov R.V."/>
            <person name="Koziaeva V."/>
        </authorList>
    </citation>
    <scope>NUCLEOTIDE SEQUENCE [LARGE SCALE GENOMIC DNA]</scope>
    <source>
        <strain evidence="1 2">LBB-42</strain>
    </source>
</reference>
<keyword evidence="2" id="KW-1185">Reference proteome</keyword>